<dbReference type="AlphaFoldDB" id="A0AAD3H7E2"/>
<feature type="transmembrane region" description="Helical" evidence="6">
    <location>
        <begin position="157"/>
        <end position="175"/>
    </location>
</feature>
<dbReference type="Pfam" id="PF13639">
    <property type="entry name" value="zf-RING_2"/>
    <property type="match status" value="1"/>
</dbReference>
<dbReference type="InterPro" id="IPR053238">
    <property type="entry name" value="RING-H2_zinc_finger"/>
</dbReference>
<dbReference type="InterPro" id="IPR013083">
    <property type="entry name" value="Znf_RING/FYVE/PHD"/>
</dbReference>
<evidence type="ECO:0000256" key="5">
    <source>
        <dbReference type="SAM" id="MobiDB-lite"/>
    </source>
</evidence>
<evidence type="ECO:0000256" key="1">
    <source>
        <dbReference type="ARBA" id="ARBA00022723"/>
    </source>
</evidence>
<feature type="compositionally biased region" description="Polar residues" evidence="5">
    <location>
        <begin position="67"/>
        <end position="100"/>
    </location>
</feature>
<name>A0AAD3H7E2_9STRA</name>
<dbReference type="PANTHER" id="PTHR14155:SF627">
    <property type="entry name" value="OS06G0192800 PROTEIN"/>
    <property type="match status" value="1"/>
</dbReference>
<gene>
    <name evidence="8" type="ORF">CTEN210_09626</name>
</gene>
<feature type="compositionally biased region" description="Basic and acidic residues" evidence="5">
    <location>
        <begin position="196"/>
        <end position="216"/>
    </location>
</feature>
<organism evidence="8 9">
    <name type="scientific">Chaetoceros tenuissimus</name>
    <dbReference type="NCBI Taxonomy" id="426638"/>
    <lineage>
        <taxon>Eukaryota</taxon>
        <taxon>Sar</taxon>
        <taxon>Stramenopiles</taxon>
        <taxon>Ochrophyta</taxon>
        <taxon>Bacillariophyta</taxon>
        <taxon>Coscinodiscophyceae</taxon>
        <taxon>Chaetocerotophycidae</taxon>
        <taxon>Chaetocerotales</taxon>
        <taxon>Chaetocerotaceae</taxon>
        <taxon>Chaetoceros</taxon>
    </lineage>
</organism>
<dbReference type="GO" id="GO:0008270">
    <property type="term" value="F:zinc ion binding"/>
    <property type="evidence" value="ECO:0007669"/>
    <property type="project" value="UniProtKB-KW"/>
</dbReference>
<keyword evidence="1" id="KW-0479">Metal-binding</keyword>
<feature type="domain" description="RING-type" evidence="7">
    <location>
        <begin position="321"/>
        <end position="362"/>
    </location>
</feature>
<accession>A0AAD3H7E2</accession>
<dbReference type="PANTHER" id="PTHR14155">
    <property type="entry name" value="RING FINGER DOMAIN-CONTAINING"/>
    <property type="match status" value="1"/>
</dbReference>
<feature type="region of interest" description="Disordered" evidence="5">
    <location>
        <begin position="1"/>
        <end position="109"/>
    </location>
</feature>
<keyword evidence="6" id="KW-1133">Transmembrane helix</keyword>
<evidence type="ECO:0000313" key="8">
    <source>
        <dbReference type="EMBL" id="GFH53150.1"/>
    </source>
</evidence>
<feature type="compositionally biased region" description="Basic and acidic residues" evidence="5">
    <location>
        <begin position="1"/>
        <end position="29"/>
    </location>
</feature>
<evidence type="ECO:0000313" key="9">
    <source>
        <dbReference type="Proteomes" id="UP001054902"/>
    </source>
</evidence>
<dbReference type="PROSITE" id="PS50089">
    <property type="entry name" value="ZF_RING_2"/>
    <property type="match status" value="1"/>
</dbReference>
<keyword evidence="6" id="KW-0472">Membrane</keyword>
<dbReference type="InterPro" id="IPR001841">
    <property type="entry name" value="Znf_RING"/>
</dbReference>
<dbReference type="Proteomes" id="UP001054902">
    <property type="component" value="Unassembled WGS sequence"/>
</dbReference>
<evidence type="ECO:0000256" key="3">
    <source>
        <dbReference type="ARBA" id="ARBA00022833"/>
    </source>
</evidence>
<evidence type="ECO:0000256" key="6">
    <source>
        <dbReference type="SAM" id="Phobius"/>
    </source>
</evidence>
<sequence>MRSLRDHLLRGGRHERIPTNEEPEHEHDMSIPLGNNIHRPTSPSDSHGNTANGNDTSNTHTSDEEQNVSSSHDSSPGMTPEEASSSSNTQENTTHDSNQGMPHHHNEDDVPHILSAEMSELLVELEQYRKRTTIWFFFQSFFLLRLWISAFDEDADPIIIVFASLLTVYLIAWRLGRAFGAYDIHARISAQQGREHALREEADEHENEMTSRERGSRRERRRRRIRMEDVDHWDLSFARNRDHIDLGVLSFQAQMAIAIMESQRHIIETGGYGRPEGDEEEQKGVSVETKKKWETFEYDVNHPKVKECPDLKPDKLEEPSCCICLCEYEKGESLYQLNCGHVYHKECIDGWCESHTRCPLCNFELEKEDTKEEGTAEIV</sequence>
<reference evidence="8 9" key="1">
    <citation type="journal article" date="2021" name="Sci. Rep.">
        <title>The genome of the diatom Chaetoceros tenuissimus carries an ancient integrated fragment of an extant virus.</title>
        <authorList>
            <person name="Hongo Y."/>
            <person name="Kimura K."/>
            <person name="Takaki Y."/>
            <person name="Yoshida Y."/>
            <person name="Baba S."/>
            <person name="Kobayashi G."/>
            <person name="Nagasaki K."/>
            <person name="Hano T."/>
            <person name="Tomaru Y."/>
        </authorList>
    </citation>
    <scope>NUCLEOTIDE SEQUENCE [LARGE SCALE GENOMIC DNA]</scope>
    <source>
        <strain evidence="8 9">NIES-3715</strain>
    </source>
</reference>
<feature type="region of interest" description="Disordered" evidence="5">
    <location>
        <begin position="196"/>
        <end position="221"/>
    </location>
</feature>
<dbReference type="SMART" id="SM00184">
    <property type="entry name" value="RING"/>
    <property type="match status" value="1"/>
</dbReference>
<evidence type="ECO:0000256" key="4">
    <source>
        <dbReference type="PROSITE-ProRule" id="PRU00175"/>
    </source>
</evidence>
<comment type="caution">
    <text evidence="8">The sequence shown here is derived from an EMBL/GenBank/DDBJ whole genome shotgun (WGS) entry which is preliminary data.</text>
</comment>
<keyword evidence="6" id="KW-0812">Transmembrane</keyword>
<keyword evidence="3" id="KW-0862">Zinc</keyword>
<proteinExistence type="predicted"/>
<dbReference type="EMBL" id="BLLK01000046">
    <property type="protein sequence ID" value="GFH53150.1"/>
    <property type="molecule type" value="Genomic_DNA"/>
</dbReference>
<evidence type="ECO:0000259" key="7">
    <source>
        <dbReference type="PROSITE" id="PS50089"/>
    </source>
</evidence>
<keyword evidence="9" id="KW-1185">Reference proteome</keyword>
<keyword evidence="2 4" id="KW-0863">Zinc-finger</keyword>
<evidence type="ECO:0000256" key="2">
    <source>
        <dbReference type="ARBA" id="ARBA00022771"/>
    </source>
</evidence>
<protein>
    <recommendedName>
        <fullName evidence="7">RING-type domain-containing protein</fullName>
    </recommendedName>
</protein>
<feature type="compositionally biased region" description="Polar residues" evidence="5">
    <location>
        <begin position="38"/>
        <end position="60"/>
    </location>
</feature>
<feature type="transmembrane region" description="Helical" evidence="6">
    <location>
        <begin position="134"/>
        <end position="151"/>
    </location>
</feature>
<dbReference type="SUPFAM" id="SSF57850">
    <property type="entry name" value="RING/U-box"/>
    <property type="match status" value="1"/>
</dbReference>
<dbReference type="Gene3D" id="3.30.40.10">
    <property type="entry name" value="Zinc/RING finger domain, C3HC4 (zinc finger)"/>
    <property type="match status" value="1"/>
</dbReference>